<gene>
    <name evidence="1" type="ORF">K432DRAFT_394208</name>
</gene>
<dbReference type="AlphaFoldDB" id="A0A8E2JE23"/>
<protein>
    <submittedName>
        <fullName evidence="1">Uncharacterized protein</fullName>
    </submittedName>
</protein>
<name>A0A8E2JE23_9PEZI</name>
<reference evidence="1 2" key="1">
    <citation type="journal article" date="2016" name="Nat. Commun.">
        <title>Ectomycorrhizal ecology is imprinted in the genome of the dominant symbiotic fungus Cenococcum geophilum.</title>
        <authorList>
            <consortium name="DOE Joint Genome Institute"/>
            <person name="Peter M."/>
            <person name="Kohler A."/>
            <person name="Ohm R.A."/>
            <person name="Kuo A."/>
            <person name="Krutzmann J."/>
            <person name="Morin E."/>
            <person name="Arend M."/>
            <person name="Barry K.W."/>
            <person name="Binder M."/>
            <person name="Choi C."/>
            <person name="Clum A."/>
            <person name="Copeland A."/>
            <person name="Grisel N."/>
            <person name="Haridas S."/>
            <person name="Kipfer T."/>
            <person name="LaButti K."/>
            <person name="Lindquist E."/>
            <person name="Lipzen A."/>
            <person name="Maire R."/>
            <person name="Meier B."/>
            <person name="Mihaltcheva S."/>
            <person name="Molinier V."/>
            <person name="Murat C."/>
            <person name="Poggeler S."/>
            <person name="Quandt C.A."/>
            <person name="Sperisen C."/>
            <person name="Tritt A."/>
            <person name="Tisserant E."/>
            <person name="Crous P.W."/>
            <person name="Henrissat B."/>
            <person name="Nehls U."/>
            <person name="Egli S."/>
            <person name="Spatafora J.W."/>
            <person name="Grigoriev I.V."/>
            <person name="Martin F.M."/>
        </authorList>
    </citation>
    <scope>NUCLEOTIDE SEQUENCE [LARGE SCALE GENOMIC DNA]</scope>
    <source>
        <strain evidence="1 2">CBS 459.81</strain>
    </source>
</reference>
<dbReference type="EMBL" id="KV745023">
    <property type="protein sequence ID" value="OCK79109.1"/>
    <property type="molecule type" value="Genomic_DNA"/>
</dbReference>
<dbReference type="Proteomes" id="UP000250266">
    <property type="component" value="Unassembled WGS sequence"/>
</dbReference>
<proteinExistence type="predicted"/>
<organism evidence="1 2">
    <name type="scientific">Lepidopterella palustris CBS 459.81</name>
    <dbReference type="NCBI Taxonomy" id="1314670"/>
    <lineage>
        <taxon>Eukaryota</taxon>
        <taxon>Fungi</taxon>
        <taxon>Dikarya</taxon>
        <taxon>Ascomycota</taxon>
        <taxon>Pezizomycotina</taxon>
        <taxon>Dothideomycetes</taxon>
        <taxon>Pleosporomycetidae</taxon>
        <taxon>Mytilinidiales</taxon>
        <taxon>Argynnaceae</taxon>
        <taxon>Lepidopterella</taxon>
    </lineage>
</organism>
<accession>A0A8E2JE23</accession>
<sequence length="129" mass="14350">MGLALLRARSGEVYWRVGLVRWLIKEVFDGLVSTECQFKNELKCETAVAGGIVDSSLVDTGKPLVVASGRKSSELANYNLSPQSYLMPLAFTGYRSPVVLEWKGLHLLHVMARLSPHARRKRNSACIVY</sequence>
<evidence type="ECO:0000313" key="1">
    <source>
        <dbReference type="EMBL" id="OCK79109.1"/>
    </source>
</evidence>
<evidence type="ECO:0000313" key="2">
    <source>
        <dbReference type="Proteomes" id="UP000250266"/>
    </source>
</evidence>
<keyword evidence="2" id="KW-1185">Reference proteome</keyword>